<keyword evidence="3" id="KW-1185">Reference proteome</keyword>
<dbReference type="Proteomes" id="UP000318297">
    <property type="component" value="Unassembled WGS sequence"/>
</dbReference>
<dbReference type="OrthoDB" id="1163083at2"/>
<dbReference type="SUPFAM" id="SSF54427">
    <property type="entry name" value="NTF2-like"/>
    <property type="match status" value="1"/>
</dbReference>
<dbReference type="EMBL" id="VIVQ01000001">
    <property type="protein sequence ID" value="TWE12318.1"/>
    <property type="molecule type" value="Genomic_DNA"/>
</dbReference>
<dbReference type="RefSeq" id="WP_145226238.1">
    <property type="nucleotide sequence ID" value="NZ_VIVQ01000001.1"/>
</dbReference>
<dbReference type="InterPro" id="IPR037401">
    <property type="entry name" value="SnoaL-like"/>
</dbReference>
<name>A0A561E9M0_9MICO</name>
<dbReference type="Pfam" id="PF12680">
    <property type="entry name" value="SnoaL_2"/>
    <property type="match status" value="1"/>
</dbReference>
<sequence>MDQDTTSHEALPKAVRRWYDIAAAKDASQLPGILADGVVFRSPAVHTPQEGRALTTAYLSAALAVLGPSLRYHRNWISDTSAVLEFTAELDGLQVHGIDMIAWDEHDRLVEFTVMVRPMKGLHRLVELMGAQLQSGH</sequence>
<evidence type="ECO:0000313" key="3">
    <source>
        <dbReference type="Proteomes" id="UP000318297"/>
    </source>
</evidence>
<feature type="domain" description="SnoaL-like" evidence="1">
    <location>
        <begin position="15"/>
        <end position="111"/>
    </location>
</feature>
<gene>
    <name evidence="2" type="ORF">BKA23_1119</name>
</gene>
<evidence type="ECO:0000313" key="2">
    <source>
        <dbReference type="EMBL" id="TWE12318.1"/>
    </source>
</evidence>
<evidence type="ECO:0000259" key="1">
    <source>
        <dbReference type="Pfam" id="PF12680"/>
    </source>
</evidence>
<reference evidence="2 3" key="1">
    <citation type="submission" date="2019-06" db="EMBL/GenBank/DDBJ databases">
        <title>Sequencing the genomes of 1000 actinobacteria strains.</title>
        <authorList>
            <person name="Klenk H.-P."/>
        </authorList>
    </citation>
    <scope>NUCLEOTIDE SEQUENCE [LARGE SCALE GENOMIC DNA]</scope>
    <source>
        <strain evidence="2 3">DSM 19560</strain>
    </source>
</reference>
<dbReference type="AlphaFoldDB" id="A0A561E9M0"/>
<organism evidence="2 3">
    <name type="scientific">Rudaeicoccus suwonensis</name>
    <dbReference type="NCBI Taxonomy" id="657409"/>
    <lineage>
        <taxon>Bacteria</taxon>
        <taxon>Bacillati</taxon>
        <taxon>Actinomycetota</taxon>
        <taxon>Actinomycetes</taxon>
        <taxon>Micrococcales</taxon>
        <taxon>Dermacoccaceae</taxon>
        <taxon>Rudaeicoccus</taxon>
    </lineage>
</organism>
<dbReference type="Gene3D" id="3.10.450.50">
    <property type="match status" value="1"/>
</dbReference>
<comment type="caution">
    <text evidence="2">The sequence shown here is derived from an EMBL/GenBank/DDBJ whole genome shotgun (WGS) entry which is preliminary data.</text>
</comment>
<proteinExistence type="predicted"/>
<dbReference type="InterPro" id="IPR032710">
    <property type="entry name" value="NTF2-like_dom_sf"/>
</dbReference>
<protein>
    <submittedName>
        <fullName evidence="2">SnoaL-like protein</fullName>
    </submittedName>
</protein>
<accession>A0A561E9M0</accession>